<dbReference type="PANTHER" id="PTHR46663:SF2">
    <property type="entry name" value="GGDEF DOMAIN-CONTAINING PROTEIN"/>
    <property type="match status" value="1"/>
</dbReference>
<dbReference type="NCBIfam" id="TIGR00254">
    <property type="entry name" value="GGDEF"/>
    <property type="match status" value="1"/>
</dbReference>
<dbReference type="SMART" id="SM00267">
    <property type="entry name" value="GGDEF"/>
    <property type="match status" value="1"/>
</dbReference>
<dbReference type="Gene3D" id="3.30.450.260">
    <property type="entry name" value="Haem NO binding associated domain"/>
    <property type="match status" value="1"/>
</dbReference>
<dbReference type="InterPro" id="IPR029787">
    <property type="entry name" value="Nucleotide_cyclase"/>
</dbReference>
<dbReference type="Gene3D" id="3.30.70.270">
    <property type="match status" value="1"/>
</dbReference>
<protein>
    <submittedName>
        <fullName evidence="2">GGDEF domain-containing protein</fullName>
    </submittedName>
</protein>
<dbReference type="Proteomes" id="UP000786693">
    <property type="component" value="Unassembled WGS sequence"/>
</dbReference>
<dbReference type="SUPFAM" id="SSF55073">
    <property type="entry name" value="Nucleotide cyclase"/>
    <property type="match status" value="1"/>
</dbReference>
<evidence type="ECO:0000313" key="2">
    <source>
        <dbReference type="EMBL" id="GIT93378.1"/>
    </source>
</evidence>
<comment type="caution">
    <text evidence="2">The sequence shown here is derived from an EMBL/GenBank/DDBJ whole genome shotgun (WGS) entry which is preliminary data.</text>
</comment>
<dbReference type="InterPro" id="IPR000160">
    <property type="entry name" value="GGDEF_dom"/>
</dbReference>
<dbReference type="InterPro" id="IPR042463">
    <property type="entry name" value="HNOB_dom_associated_sf"/>
</dbReference>
<dbReference type="RefSeq" id="WP_220746927.1">
    <property type="nucleotide sequence ID" value="NZ_BPFH01000001.1"/>
</dbReference>
<dbReference type="PROSITE" id="PS50887">
    <property type="entry name" value="GGDEF"/>
    <property type="match status" value="1"/>
</dbReference>
<reference evidence="2 3" key="1">
    <citation type="submission" date="2021-05" db="EMBL/GenBank/DDBJ databases">
        <title>Bacteria Genome sequencing.</title>
        <authorList>
            <person name="Takabe Y."/>
            <person name="Nakajima Y."/>
            <person name="Suzuki S."/>
            <person name="Shiozaki T."/>
        </authorList>
    </citation>
    <scope>NUCLEOTIDE SEQUENCE [LARGE SCALE GENOMIC DNA]</scope>
    <source>
        <strain evidence="2 3">AI_62</strain>
    </source>
</reference>
<evidence type="ECO:0000259" key="1">
    <source>
        <dbReference type="PROSITE" id="PS50887"/>
    </source>
</evidence>
<dbReference type="InterPro" id="IPR043128">
    <property type="entry name" value="Rev_trsase/Diguanyl_cyclase"/>
</dbReference>
<dbReference type="Pfam" id="PF00990">
    <property type="entry name" value="GGDEF"/>
    <property type="match status" value="1"/>
</dbReference>
<dbReference type="EMBL" id="BPFH01000001">
    <property type="protein sequence ID" value="GIT93378.1"/>
    <property type="molecule type" value="Genomic_DNA"/>
</dbReference>
<dbReference type="PANTHER" id="PTHR46663">
    <property type="entry name" value="DIGUANYLATE CYCLASE DGCT-RELATED"/>
    <property type="match status" value="1"/>
</dbReference>
<gene>
    <name evidence="2" type="ORF">JANAI62_00010</name>
</gene>
<keyword evidence="3" id="KW-1185">Reference proteome</keyword>
<evidence type="ECO:0000313" key="3">
    <source>
        <dbReference type="Proteomes" id="UP000786693"/>
    </source>
</evidence>
<proteinExistence type="predicted"/>
<organism evidence="2 3">
    <name type="scientific">Jannaschia pagri</name>
    <dbReference type="NCBI Taxonomy" id="2829797"/>
    <lineage>
        <taxon>Bacteria</taxon>
        <taxon>Pseudomonadati</taxon>
        <taxon>Pseudomonadota</taxon>
        <taxon>Alphaproteobacteria</taxon>
        <taxon>Rhodobacterales</taxon>
        <taxon>Roseobacteraceae</taxon>
        <taxon>Jannaschia</taxon>
    </lineage>
</organism>
<feature type="domain" description="GGDEF" evidence="1">
    <location>
        <begin position="193"/>
        <end position="327"/>
    </location>
</feature>
<dbReference type="CDD" id="cd01949">
    <property type="entry name" value="GGDEF"/>
    <property type="match status" value="1"/>
</dbReference>
<accession>A0ABQ4NG37</accession>
<sequence length="337" mass="36998">MTVALPLDVLDRMMPMHLLFDGEGVVMRAGPTLRRLAEVKEGDSLSSVLRVLQPRLGTGIGRLFQHEGRRLTIQLRQEVAVPAEGHRSRMRAVVYELGAGQGLMNIFFGADVASGVARHGLSAGDFAAFDPTVEILFLMEAQSAVLGEFQRLNTRLADARSLAESQAVTDKLTGLKNRRAMDRHLTDLAEERAVFGLMHLDLDYFKSVNDTLGHAAGDYVLSVVGKILRDQVRKGDMVARVGGDEFILVFAGCSDVDLMRRIAERIILRLEEPILWEGHECRISGSIGITMSTFYDIPEPDRLMSDADVALYLSKNAGRARCSVATPNAPPDEARPA</sequence>
<name>A0ABQ4NG37_9RHOB</name>
<dbReference type="InterPro" id="IPR052163">
    <property type="entry name" value="DGC-Regulatory_Protein"/>
</dbReference>